<dbReference type="EMBL" id="CP036266">
    <property type="protein sequence ID" value="QDT22126.1"/>
    <property type="molecule type" value="Genomic_DNA"/>
</dbReference>
<reference evidence="1 2" key="1">
    <citation type="submission" date="2019-02" db="EMBL/GenBank/DDBJ databases">
        <title>Deep-cultivation of Planctomycetes and their phenomic and genomic characterization uncovers novel biology.</title>
        <authorList>
            <person name="Wiegand S."/>
            <person name="Jogler M."/>
            <person name="Boedeker C."/>
            <person name="Pinto D."/>
            <person name="Vollmers J."/>
            <person name="Rivas-Marin E."/>
            <person name="Kohn T."/>
            <person name="Peeters S.H."/>
            <person name="Heuer A."/>
            <person name="Rast P."/>
            <person name="Oberbeckmann S."/>
            <person name="Bunk B."/>
            <person name="Jeske O."/>
            <person name="Meyerdierks A."/>
            <person name="Storesund J.E."/>
            <person name="Kallscheuer N."/>
            <person name="Luecker S."/>
            <person name="Lage O.M."/>
            <person name="Pohl T."/>
            <person name="Merkel B.J."/>
            <person name="Hornburger P."/>
            <person name="Mueller R.-W."/>
            <person name="Bruemmer F."/>
            <person name="Labrenz M."/>
            <person name="Spormann A.M."/>
            <person name="Op den Camp H."/>
            <person name="Overmann J."/>
            <person name="Amann R."/>
            <person name="Jetten M.S.M."/>
            <person name="Mascher T."/>
            <person name="Medema M.H."/>
            <person name="Devos D.P."/>
            <person name="Kaster A.-K."/>
            <person name="Ovreas L."/>
            <person name="Rohde M."/>
            <person name="Galperin M.Y."/>
            <person name="Jogler C."/>
        </authorList>
    </citation>
    <scope>NUCLEOTIDE SEQUENCE [LARGE SCALE GENOMIC DNA]</scope>
    <source>
        <strain evidence="1 2">HG66A1</strain>
    </source>
</reference>
<dbReference type="RefSeq" id="WP_145187495.1">
    <property type="nucleotide sequence ID" value="NZ_CP036266.1"/>
</dbReference>
<sequence>MGKGIFSKVSSWFTGKSRAQPDEKADSAMVGVTMDAQGRIYVDGKHQPHLEEKLKAQFQERVEPRAHHFQFAKYWLPHLALGNSVKFYDTFTGDDAQQSLEVLWNGVGTQLKNEEPLSAEGLALTSQEAGEWKVILISLPAPLVPNECHFVAAVLKPDQPTELRLFGLEKAAPNTDSAPETVLVEWNTEGRHTYSPAAAAASDAFIKRILQIVDSAEESITFVDLRPMGWFS</sequence>
<name>A0A517PRX8_9PLAN</name>
<keyword evidence="2" id="KW-1185">Reference proteome</keyword>
<evidence type="ECO:0000313" key="2">
    <source>
        <dbReference type="Proteomes" id="UP000320421"/>
    </source>
</evidence>
<protein>
    <submittedName>
        <fullName evidence="1">Uncharacterized protein</fullName>
    </submittedName>
</protein>
<proteinExistence type="predicted"/>
<organism evidence="1 2">
    <name type="scientific">Gimesia chilikensis</name>
    <dbReference type="NCBI Taxonomy" id="2605989"/>
    <lineage>
        <taxon>Bacteria</taxon>
        <taxon>Pseudomonadati</taxon>
        <taxon>Planctomycetota</taxon>
        <taxon>Planctomycetia</taxon>
        <taxon>Planctomycetales</taxon>
        <taxon>Planctomycetaceae</taxon>
        <taxon>Gimesia</taxon>
    </lineage>
</organism>
<evidence type="ECO:0000313" key="1">
    <source>
        <dbReference type="EMBL" id="QDT22126.1"/>
    </source>
</evidence>
<dbReference type="Proteomes" id="UP000320421">
    <property type="component" value="Chromosome"/>
</dbReference>
<dbReference type="AlphaFoldDB" id="A0A517PRX8"/>
<dbReference type="OrthoDB" id="6024489at2"/>
<accession>A0A517PRX8</accession>
<gene>
    <name evidence="1" type="ORF">HG66A1_39330</name>
</gene>